<feature type="transmembrane region" description="Helical" evidence="1">
    <location>
        <begin position="40"/>
        <end position="62"/>
    </location>
</feature>
<dbReference type="OrthoDB" id="2405440at2759"/>
<keyword evidence="3" id="KW-1185">Reference proteome</keyword>
<keyword evidence="1" id="KW-0812">Transmembrane</keyword>
<sequence length="324" mass="36520">MAASDFSEGFGIVFLAVLLLYSAWKNNKLNILIEKPSDSVFASVISVMLVIASGYFAFQIFAADSTNVYKIIGEPFRIHPLLLRTKLHKFEEQIQEKIGLTAEQTFERMMGKDGMQLSYAVLGSLIFSYPYAESLAQLRIPMISILSRSYAIMLILISCGQAMPNRGLWKKWGIVGIVAIGIAQLFCLTNLQFLNLEGNDTLVAITNRYKCIGFVIILIGMLFVGEKRMPSQHEVLLQTVRNLHLLATQLVMATRCTVKLCNTGWQTKHEKTSQLPELANNNIRDSNLRVHEEKYFDFSDEGISHTFDYLESANHIGKVRIKLA</sequence>
<dbReference type="EMBL" id="JAEPQZ010000003">
    <property type="protein sequence ID" value="KAG2183806.1"/>
    <property type="molecule type" value="Genomic_DNA"/>
</dbReference>
<organism evidence="2 3">
    <name type="scientific">Mortierella isabellina</name>
    <name type="common">Filamentous fungus</name>
    <name type="synonym">Umbelopsis isabellina</name>
    <dbReference type="NCBI Taxonomy" id="91625"/>
    <lineage>
        <taxon>Eukaryota</taxon>
        <taxon>Fungi</taxon>
        <taxon>Fungi incertae sedis</taxon>
        <taxon>Mucoromycota</taxon>
        <taxon>Mucoromycotina</taxon>
        <taxon>Umbelopsidomycetes</taxon>
        <taxon>Umbelopsidales</taxon>
        <taxon>Umbelopsidaceae</taxon>
        <taxon>Umbelopsis</taxon>
    </lineage>
</organism>
<feature type="transmembrane region" description="Helical" evidence="1">
    <location>
        <begin position="7"/>
        <end position="24"/>
    </location>
</feature>
<keyword evidence="1" id="KW-0472">Membrane</keyword>
<feature type="transmembrane region" description="Helical" evidence="1">
    <location>
        <begin position="172"/>
        <end position="193"/>
    </location>
</feature>
<comment type="caution">
    <text evidence="2">The sequence shown here is derived from an EMBL/GenBank/DDBJ whole genome shotgun (WGS) entry which is preliminary data.</text>
</comment>
<dbReference type="Proteomes" id="UP000654370">
    <property type="component" value="Unassembled WGS sequence"/>
</dbReference>
<reference evidence="2" key="1">
    <citation type="submission" date="2020-12" db="EMBL/GenBank/DDBJ databases">
        <title>Metabolic potential, ecology and presence of endohyphal bacteria is reflected in genomic diversity of Mucoromycotina.</title>
        <authorList>
            <person name="Muszewska A."/>
            <person name="Okrasinska A."/>
            <person name="Steczkiewicz K."/>
            <person name="Drgas O."/>
            <person name="Orlowska M."/>
            <person name="Perlinska-Lenart U."/>
            <person name="Aleksandrzak-Piekarczyk T."/>
            <person name="Szatraj K."/>
            <person name="Zielenkiewicz U."/>
            <person name="Pilsyk S."/>
            <person name="Malc E."/>
            <person name="Mieczkowski P."/>
            <person name="Kruszewska J.S."/>
            <person name="Biernat P."/>
            <person name="Pawlowska J."/>
        </authorList>
    </citation>
    <scope>NUCLEOTIDE SEQUENCE</scope>
    <source>
        <strain evidence="2">WA0000067209</strain>
    </source>
</reference>
<feature type="transmembrane region" description="Helical" evidence="1">
    <location>
        <begin position="114"/>
        <end position="132"/>
    </location>
</feature>
<feature type="transmembrane region" description="Helical" evidence="1">
    <location>
        <begin position="205"/>
        <end position="224"/>
    </location>
</feature>
<keyword evidence="1" id="KW-1133">Transmembrane helix</keyword>
<evidence type="ECO:0000256" key="1">
    <source>
        <dbReference type="SAM" id="Phobius"/>
    </source>
</evidence>
<dbReference type="AlphaFoldDB" id="A0A8H7Q0Z6"/>
<feature type="transmembrane region" description="Helical" evidence="1">
    <location>
        <begin position="138"/>
        <end position="160"/>
    </location>
</feature>
<evidence type="ECO:0000313" key="2">
    <source>
        <dbReference type="EMBL" id="KAG2183806.1"/>
    </source>
</evidence>
<protein>
    <submittedName>
        <fullName evidence="2">Uncharacterized protein</fullName>
    </submittedName>
</protein>
<gene>
    <name evidence="2" type="ORF">INT43_006817</name>
</gene>
<name>A0A8H7Q0Z6_MORIS</name>
<evidence type="ECO:0000313" key="3">
    <source>
        <dbReference type="Proteomes" id="UP000654370"/>
    </source>
</evidence>
<accession>A0A8H7Q0Z6</accession>
<proteinExistence type="predicted"/>